<dbReference type="SMART" id="SM00702">
    <property type="entry name" value="P4Hc"/>
    <property type="match status" value="1"/>
</dbReference>
<dbReference type="AlphaFoldDB" id="A0A7S4MQT9"/>
<keyword evidence="5" id="KW-0408">Iron</keyword>
<feature type="domain" description="Fe2OG dioxygenase" evidence="6">
    <location>
        <begin position="113"/>
        <end position="224"/>
    </location>
</feature>
<dbReference type="GO" id="GO:0004656">
    <property type="term" value="F:procollagen-proline 4-dioxygenase activity"/>
    <property type="evidence" value="ECO:0007669"/>
    <property type="project" value="TreeGrafter"/>
</dbReference>
<evidence type="ECO:0000256" key="4">
    <source>
        <dbReference type="ARBA" id="ARBA00023002"/>
    </source>
</evidence>
<organism evidence="7">
    <name type="scientific">Vannella robusta</name>
    <dbReference type="NCBI Taxonomy" id="1487602"/>
    <lineage>
        <taxon>Eukaryota</taxon>
        <taxon>Amoebozoa</taxon>
        <taxon>Discosea</taxon>
        <taxon>Flabellinia</taxon>
        <taxon>Vannellidae</taxon>
        <taxon>Vannella</taxon>
    </lineage>
</organism>
<dbReference type="GO" id="GO:0005506">
    <property type="term" value="F:iron ion binding"/>
    <property type="evidence" value="ECO:0007669"/>
    <property type="project" value="InterPro"/>
</dbReference>
<comment type="cofactor">
    <cofactor evidence="1">
        <name>L-ascorbate</name>
        <dbReference type="ChEBI" id="CHEBI:38290"/>
    </cofactor>
</comment>
<reference evidence="7" key="1">
    <citation type="submission" date="2021-01" db="EMBL/GenBank/DDBJ databases">
        <authorList>
            <person name="Corre E."/>
            <person name="Pelletier E."/>
            <person name="Niang G."/>
            <person name="Scheremetjew M."/>
            <person name="Finn R."/>
            <person name="Kale V."/>
            <person name="Holt S."/>
            <person name="Cochrane G."/>
            <person name="Meng A."/>
            <person name="Brown T."/>
            <person name="Cohen L."/>
        </authorList>
    </citation>
    <scope>NUCLEOTIDE SEQUENCE</scope>
    <source>
        <strain evidence="7">DIVA3 518/3/11/1/6</strain>
    </source>
</reference>
<accession>A0A7S4MQT9</accession>
<dbReference type="InterPro" id="IPR044862">
    <property type="entry name" value="Pro_4_hyd_alph_FE2OG_OXY"/>
</dbReference>
<evidence type="ECO:0000256" key="5">
    <source>
        <dbReference type="ARBA" id="ARBA00023004"/>
    </source>
</evidence>
<sequence>MFTRVVEYLADGVDSSSTPAVKEFIDGKAWIIEDLLSAEECAAMIKASEETLNYEEVAAFRQYRHCYRVKFEDQELLQWLYTKVQPLLPEFKPNWDAQEAESSSEEEFYANGEWNPCGLNRYPRMCKYIASGHHFARHYDYSVSESKTRRSFLTFMVYLNSQGTSFKGGSTNFLDPFSKELRVSISPHAGLAVLFLQDEGNLLLHEGERIKGGHKYIFRTEVMYEFTPTELSPRTREINSL</sequence>
<dbReference type="InterPro" id="IPR045054">
    <property type="entry name" value="P4HA-like"/>
</dbReference>
<dbReference type="PANTHER" id="PTHR10869:SF236">
    <property type="entry name" value="PROLYL 4-HYDROXYLASE ALPHA SUBUNIT DOMAIN-CONTAINING PROTEIN"/>
    <property type="match status" value="1"/>
</dbReference>
<proteinExistence type="predicted"/>
<dbReference type="Gene3D" id="2.60.120.620">
    <property type="entry name" value="q2cbj1_9rhob like domain"/>
    <property type="match status" value="1"/>
</dbReference>
<dbReference type="InterPro" id="IPR006620">
    <property type="entry name" value="Pro_4_hyd_alph"/>
</dbReference>
<keyword evidence="4" id="KW-0560">Oxidoreductase</keyword>
<name>A0A7S4MQT9_9EUKA</name>
<dbReference type="GO" id="GO:0005783">
    <property type="term" value="C:endoplasmic reticulum"/>
    <property type="evidence" value="ECO:0007669"/>
    <property type="project" value="TreeGrafter"/>
</dbReference>
<protein>
    <recommendedName>
        <fullName evidence="6">Fe2OG dioxygenase domain-containing protein</fullName>
    </recommendedName>
</protein>
<dbReference type="PANTHER" id="PTHR10869">
    <property type="entry name" value="PROLYL 4-HYDROXYLASE ALPHA SUBUNIT"/>
    <property type="match status" value="1"/>
</dbReference>
<dbReference type="EMBL" id="HBKP01022406">
    <property type="protein sequence ID" value="CAE2236446.1"/>
    <property type="molecule type" value="Transcribed_RNA"/>
</dbReference>
<gene>
    <name evidence="7" type="ORF">VSP0166_LOCUS15634</name>
</gene>
<dbReference type="GO" id="GO:0031418">
    <property type="term" value="F:L-ascorbic acid binding"/>
    <property type="evidence" value="ECO:0007669"/>
    <property type="project" value="InterPro"/>
</dbReference>
<dbReference type="Pfam" id="PF13640">
    <property type="entry name" value="2OG-FeII_Oxy_3"/>
    <property type="match status" value="1"/>
</dbReference>
<keyword evidence="3" id="KW-0223">Dioxygenase</keyword>
<evidence type="ECO:0000313" key="7">
    <source>
        <dbReference type="EMBL" id="CAE2236446.1"/>
    </source>
</evidence>
<dbReference type="InterPro" id="IPR005123">
    <property type="entry name" value="Oxoglu/Fe-dep_dioxygenase_dom"/>
</dbReference>
<evidence type="ECO:0000256" key="1">
    <source>
        <dbReference type="ARBA" id="ARBA00001961"/>
    </source>
</evidence>
<dbReference type="PROSITE" id="PS51471">
    <property type="entry name" value="FE2OG_OXY"/>
    <property type="match status" value="1"/>
</dbReference>
<evidence type="ECO:0000256" key="2">
    <source>
        <dbReference type="ARBA" id="ARBA00022723"/>
    </source>
</evidence>
<evidence type="ECO:0000256" key="3">
    <source>
        <dbReference type="ARBA" id="ARBA00022964"/>
    </source>
</evidence>
<keyword evidence="2" id="KW-0479">Metal-binding</keyword>
<evidence type="ECO:0000259" key="6">
    <source>
        <dbReference type="PROSITE" id="PS51471"/>
    </source>
</evidence>